<dbReference type="AlphaFoldDB" id="A0A841GUU8"/>
<proteinExistence type="predicted"/>
<sequence>MIQPARGAARIAAVMIASACIAACGRGGTRGAAGEAWEQEADSAEYAVTSALLREKVLEPDRPYVLIRDSTAADRFQDGEDIVRQTSRSLRVPASFVRKWVRLNARRHPLRPAFALGRDTRLITRGEEDSLTTDTARGPMADEGWKKFAERHPKAAGVAWVSRVVFTPDGRTALASYGMTCGFLCGQGATVRMDRVRGEWKVTASATTWVS</sequence>
<dbReference type="Proteomes" id="UP000582837">
    <property type="component" value="Unassembled WGS sequence"/>
</dbReference>
<dbReference type="EMBL" id="JACHIA010000001">
    <property type="protein sequence ID" value="MBB6068974.1"/>
    <property type="molecule type" value="Genomic_DNA"/>
</dbReference>
<gene>
    <name evidence="1" type="ORF">HNQ61_000585</name>
</gene>
<comment type="caution">
    <text evidence="1">The sequence shown here is derived from an EMBL/GenBank/DDBJ whole genome shotgun (WGS) entry which is preliminary data.</text>
</comment>
<keyword evidence="2" id="KW-1185">Reference proteome</keyword>
<accession>A0A841GUU8</accession>
<organism evidence="1 2">
    <name type="scientific">Longimicrobium terrae</name>
    <dbReference type="NCBI Taxonomy" id="1639882"/>
    <lineage>
        <taxon>Bacteria</taxon>
        <taxon>Pseudomonadati</taxon>
        <taxon>Gemmatimonadota</taxon>
        <taxon>Longimicrobiia</taxon>
        <taxon>Longimicrobiales</taxon>
        <taxon>Longimicrobiaceae</taxon>
        <taxon>Longimicrobium</taxon>
    </lineage>
</organism>
<dbReference type="RefSeq" id="WP_170031572.1">
    <property type="nucleotide sequence ID" value="NZ_JABDTL010000001.1"/>
</dbReference>
<name>A0A841GUU8_9BACT</name>
<evidence type="ECO:0000313" key="2">
    <source>
        <dbReference type="Proteomes" id="UP000582837"/>
    </source>
</evidence>
<reference evidence="1 2" key="1">
    <citation type="submission" date="2020-08" db="EMBL/GenBank/DDBJ databases">
        <title>Genomic Encyclopedia of Type Strains, Phase IV (KMG-IV): sequencing the most valuable type-strain genomes for metagenomic binning, comparative biology and taxonomic classification.</title>
        <authorList>
            <person name="Goeker M."/>
        </authorList>
    </citation>
    <scope>NUCLEOTIDE SEQUENCE [LARGE SCALE GENOMIC DNA]</scope>
    <source>
        <strain evidence="1 2">DSM 29007</strain>
    </source>
</reference>
<protein>
    <submittedName>
        <fullName evidence="1">Uncharacterized protein</fullName>
    </submittedName>
</protein>
<evidence type="ECO:0000313" key="1">
    <source>
        <dbReference type="EMBL" id="MBB6068974.1"/>
    </source>
</evidence>